<evidence type="ECO:0000313" key="1">
    <source>
        <dbReference type="EMBL" id="MBD2277855.1"/>
    </source>
</evidence>
<comment type="caution">
    <text evidence="1">The sequence shown here is derived from an EMBL/GenBank/DDBJ whole genome shotgun (WGS) entry which is preliminary data.</text>
</comment>
<protein>
    <submittedName>
        <fullName evidence="1">Uncharacterized protein</fullName>
    </submittedName>
</protein>
<sequence>MPLKPVKSSYVKSDGCDPLLIILEKYRLKTVGDEQIKKIKINAKLATTMKLSRLNYIRQAKNKRVVKKLNQLTKGSCRGCLKNK</sequence>
<dbReference type="Proteomes" id="UP000606721">
    <property type="component" value="Unassembled WGS sequence"/>
</dbReference>
<reference evidence="1 2" key="1">
    <citation type="journal article" date="2020" name="ISME J.">
        <title>Comparative genomics reveals insights into cyanobacterial evolution and habitat adaptation.</title>
        <authorList>
            <person name="Chen M.Y."/>
            <person name="Teng W.K."/>
            <person name="Zhao L."/>
            <person name="Hu C.X."/>
            <person name="Zhou Y.K."/>
            <person name="Han B.P."/>
            <person name="Song L.R."/>
            <person name="Shu W.S."/>
        </authorList>
    </citation>
    <scope>NUCLEOTIDE SEQUENCE [LARGE SCALE GENOMIC DNA]</scope>
    <source>
        <strain evidence="1 2">FACHB-1040</strain>
    </source>
</reference>
<gene>
    <name evidence="1" type="ORF">H6F99_05835</name>
</gene>
<keyword evidence="2" id="KW-1185">Reference proteome</keyword>
<proteinExistence type="predicted"/>
<dbReference type="RefSeq" id="WP_053540695.1">
    <property type="nucleotide sequence ID" value="NZ_JACJQT010000010.1"/>
</dbReference>
<name>A0ABR8BUW3_APHFL</name>
<accession>A0ABR8BUW3</accession>
<evidence type="ECO:0000313" key="2">
    <source>
        <dbReference type="Proteomes" id="UP000606721"/>
    </source>
</evidence>
<dbReference type="EMBL" id="JACJQT010000010">
    <property type="protein sequence ID" value="MBD2277855.1"/>
    <property type="molecule type" value="Genomic_DNA"/>
</dbReference>
<organism evidence="1 2">
    <name type="scientific">Aphanizomenon flos-aquae FACHB-1040</name>
    <dbReference type="NCBI Taxonomy" id="2692887"/>
    <lineage>
        <taxon>Bacteria</taxon>
        <taxon>Bacillati</taxon>
        <taxon>Cyanobacteriota</taxon>
        <taxon>Cyanophyceae</taxon>
        <taxon>Nostocales</taxon>
        <taxon>Aphanizomenonaceae</taxon>
        <taxon>Aphanizomenon</taxon>
    </lineage>
</organism>